<protein>
    <submittedName>
        <fullName evidence="5">Alpha-N-acetylglucosaminidase</fullName>
    </submittedName>
</protein>
<dbReference type="PANTHER" id="PTHR12872:SF1">
    <property type="entry name" value="ALPHA-N-ACETYLGLUCOSAMINIDASE"/>
    <property type="match status" value="1"/>
</dbReference>
<sequence length="726" mass="82850">MNKILIHRVLVLFLLMLIGMTARSEPYDEVKRISSRRFPWLAGNLVFKVIPDADGNEVFELSSGKGRVMISASSASAAAEGLNWYLKYYCHRTMSHFGDNLSAPARLPEIKNKVRIVSPYQYRYALNYCTISYSMSFYTWKDWERELDWMALNGVNLMLAPVGMEGVWQNTLRKLGYTDQEIAGFIAGPAFGAWWLMGNLEGWGGPVSQQTIDQQVLLQQKIIKRMKQLGIEPVMHGFYGMIPSTLKNKQTIKVIDQGLWAGGFKRPDFLIPEDPYFDKVANTYYSEMKKLYGEDLHFFGGDPFHEGGTSKGADLGASAKHIQKLMQQNYPGSTWVLQGWQQNPANALLEGLNKDKTLVIELFGENTNNWEKRHGYENTPFVWSNVSNFGEKNGIYGKLQRFADEVYRAKGSAYGSFLKGIGIIPEGIYNNPVAFDMMLELGWHAEHVNLKKWIGSYTKYRYGKSDPKIDQAWALLLETAYSSPEVNQEGPSESIFCARPAIDIKSVSSWGTRKRNYDVARFEDAVRMFVAAGKEFEDVESYQTDWVDFIRQLQANRADEVYALMMTSIKAKNAEMFKSSSAKFRQMMLQQDSLLSTSKYFSVNRWLQQAVDFGGTPSDKENALWNARTQIIFWGPDDNPKTELHDYAHKEWAGVLSTIYLSRWDQFIAWQLAVMKSGNAAEPDYFKTENEWVKTPKLDPPKLLTKKELNGLIKRMVGKEGVMQGH</sequence>
<evidence type="ECO:0000313" key="5">
    <source>
        <dbReference type="EMBL" id="SHE63476.1"/>
    </source>
</evidence>
<feature type="domain" description="Alpha-N-acetylglucosaminidase tim-barrel" evidence="2">
    <location>
        <begin position="123"/>
        <end position="444"/>
    </location>
</feature>
<feature type="domain" description="Alpha-N-acetylglucosaminidase N-terminal" evidence="3">
    <location>
        <begin position="30"/>
        <end position="108"/>
    </location>
</feature>
<evidence type="ECO:0000256" key="1">
    <source>
        <dbReference type="ARBA" id="ARBA00022801"/>
    </source>
</evidence>
<dbReference type="Pfam" id="PF12971">
    <property type="entry name" value="NAGLU_N"/>
    <property type="match status" value="1"/>
</dbReference>
<dbReference type="InterPro" id="IPR024732">
    <property type="entry name" value="NAGLU_C"/>
</dbReference>
<proteinExistence type="predicted"/>
<dbReference type="InterPro" id="IPR007781">
    <property type="entry name" value="NAGLU"/>
</dbReference>
<dbReference type="InterPro" id="IPR029018">
    <property type="entry name" value="Hex-like_dom2"/>
</dbReference>
<reference evidence="6" key="1">
    <citation type="submission" date="2016-11" db="EMBL/GenBank/DDBJ databases">
        <authorList>
            <person name="Varghese N."/>
            <person name="Submissions S."/>
        </authorList>
    </citation>
    <scope>NUCLEOTIDE SEQUENCE [LARGE SCALE GENOMIC DNA]</scope>
    <source>
        <strain evidence="6">DSM 16990</strain>
    </source>
</reference>
<dbReference type="Proteomes" id="UP000184287">
    <property type="component" value="Unassembled WGS sequence"/>
</dbReference>
<dbReference type="InterPro" id="IPR024733">
    <property type="entry name" value="NAGLU_tim-barrel"/>
</dbReference>
<evidence type="ECO:0000259" key="2">
    <source>
        <dbReference type="Pfam" id="PF05089"/>
    </source>
</evidence>
<evidence type="ECO:0000313" key="6">
    <source>
        <dbReference type="Proteomes" id="UP000184287"/>
    </source>
</evidence>
<dbReference type="Pfam" id="PF12972">
    <property type="entry name" value="NAGLU_C"/>
    <property type="match status" value="1"/>
</dbReference>
<dbReference type="Gene3D" id="3.30.379.10">
    <property type="entry name" value="Chitobiase/beta-hexosaminidase domain 2-like"/>
    <property type="match status" value="1"/>
</dbReference>
<dbReference type="InterPro" id="IPR024240">
    <property type="entry name" value="NAGLU_N"/>
</dbReference>
<name>A0A1M4V3C7_9SPHI</name>
<dbReference type="Gene3D" id="1.20.120.670">
    <property type="entry name" value="N-acetyl-b-d-glucoasminidase"/>
    <property type="match status" value="1"/>
</dbReference>
<dbReference type="Pfam" id="PF05089">
    <property type="entry name" value="NAGLU"/>
    <property type="match status" value="1"/>
</dbReference>
<dbReference type="OrthoDB" id="179563at2"/>
<keyword evidence="1" id="KW-0378">Hydrolase</keyword>
<accession>A0A1M4V3C7</accession>
<organism evidence="5 6">
    <name type="scientific">Pedobacter caeni</name>
    <dbReference type="NCBI Taxonomy" id="288992"/>
    <lineage>
        <taxon>Bacteria</taxon>
        <taxon>Pseudomonadati</taxon>
        <taxon>Bacteroidota</taxon>
        <taxon>Sphingobacteriia</taxon>
        <taxon>Sphingobacteriales</taxon>
        <taxon>Sphingobacteriaceae</taxon>
        <taxon>Pedobacter</taxon>
    </lineage>
</organism>
<dbReference type="STRING" id="288992.SAMN04488522_101764"/>
<dbReference type="AlphaFoldDB" id="A0A1M4V3C7"/>
<dbReference type="Gene3D" id="3.20.20.80">
    <property type="entry name" value="Glycosidases"/>
    <property type="match status" value="1"/>
</dbReference>
<dbReference type="GO" id="GO:0016787">
    <property type="term" value="F:hydrolase activity"/>
    <property type="evidence" value="ECO:0007669"/>
    <property type="project" value="UniProtKB-KW"/>
</dbReference>
<dbReference type="PANTHER" id="PTHR12872">
    <property type="entry name" value="ALPHA-N-ACETYLGLUCOSAMINIDASE"/>
    <property type="match status" value="1"/>
</dbReference>
<gene>
    <name evidence="5" type="ORF">SAMN04488522_101764</name>
</gene>
<dbReference type="EMBL" id="FQUQ01000001">
    <property type="protein sequence ID" value="SHE63476.1"/>
    <property type="molecule type" value="Genomic_DNA"/>
</dbReference>
<dbReference type="GO" id="GO:0005975">
    <property type="term" value="P:carbohydrate metabolic process"/>
    <property type="evidence" value="ECO:0007669"/>
    <property type="project" value="UniProtKB-ARBA"/>
</dbReference>
<evidence type="ECO:0000259" key="3">
    <source>
        <dbReference type="Pfam" id="PF12971"/>
    </source>
</evidence>
<keyword evidence="6" id="KW-1185">Reference proteome</keyword>
<evidence type="ECO:0000259" key="4">
    <source>
        <dbReference type="Pfam" id="PF12972"/>
    </source>
</evidence>
<feature type="domain" description="Alpha-N-acetylglucosaminidase C-terminal" evidence="4">
    <location>
        <begin position="453"/>
        <end position="699"/>
    </location>
</feature>
<dbReference type="RefSeq" id="WP_073227589.1">
    <property type="nucleotide sequence ID" value="NZ_FQUQ01000001.1"/>
</dbReference>